<dbReference type="Proteomes" id="UP000297447">
    <property type="component" value="Unassembled WGS sequence"/>
</dbReference>
<gene>
    <name evidence="1" type="ORF">E3T55_17525</name>
</gene>
<reference evidence="1 2" key="1">
    <citation type="submission" date="2019-03" db="EMBL/GenBank/DDBJ databases">
        <title>Genomics of glacier-inhabiting Cryobacterium strains.</title>
        <authorList>
            <person name="Liu Q."/>
            <person name="Xin Y.-H."/>
        </authorList>
    </citation>
    <scope>NUCLEOTIDE SEQUENCE [LARGE SCALE GENOMIC DNA]</scope>
    <source>
        <strain evidence="1 2">Hh14</strain>
    </source>
</reference>
<keyword evidence="2" id="KW-1185">Reference proteome</keyword>
<dbReference type="OrthoDB" id="5119285at2"/>
<organism evidence="1 2">
    <name type="scientific">Cryobacterium frigoriphilum</name>
    <dbReference type="NCBI Taxonomy" id="1259150"/>
    <lineage>
        <taxon>Bacteria</taxon>
        <taxon>Bacillati</taxon>
        <taxon>Actinomycetota</taxon>
        <taxon>Actinomycetes</taxon>
        <taxon>Micrococcales</taxon>
        <taxon>Microbacteriaceae</taxon>
        <taxon>Cryobacterium</taxon>
    </lineage>
</organism>
<comment type="caution">
    <text evidence="1">The sequence shown here is derived from an EMBL/GenBank/DDBJ whole genome shotgun (WGS) entry which is preliminary data.</text>
</comment>
<evidence type="ECO:0000313" key="1">
    <source>
        <dbReference type="EMBL" id="TFD46203.1"/>
    </source>
</evidence>
<name>A0A4V3IQH1_9MICO</name>
<accession>A0A4V3IQH1</accession>
<dbReference type="RefSeq" id="WP_134520832.1">
    <property type="nucleotide sequence ID" value="NZ_SOHE01000077.1"/>
</dbReference>
<protein>
    <submittedName>
        <fullName evidence="1">Uncharacterized protein</fullName>
    </submittedName>
</protein>
<proteinExistence type="predicted"/>
<sequence length="177" mass="17456">MSARAGAGRTARLGLIGALLLALVGGVGSPAVTEAAFTDAEHGTSVALTAIVVPAPIIDTCVAQTLLLSLVLTPRVTITWHYPTAGYTGANARYFYSDTGLLGLISVPLGSGVTTTGPSSGTYTSTFQGTLLAGILGGSADIGLGAAHASGWVSPVSTAHATFPLLVGTGSCVISNA</sequence>
<dbReference type="AlphaFoldDB" id="A0A4V3IQH1"/>
<evidence type="ECO:0000313" key="2">
    <source>
        <dbReference type="Proteomes" id="UP000297447"/>
    </source>
</evidence>
<dbReference type="EMBL" id="SOHE01000077">
    <property type="protein sequence ID" value="TFD46203.1"/>
    <property type="molecule type" value="Genomic_DNA"/>
</dbReference>